<evidence type="ECO:0000313" key="2">
    <source>
        <dbReference type="EMBL" id="KHN99486.1"/>
    </source>
</evidence>
<evidence type="ECO:0000256" key="1">
    <source>
        <dbReference type="SAM" id="MobiDB-lite"/>
    </source>
</evidence>
<accession>A0A0B2WTT4</accession>
<dbReference type="Proteomes" id="UP000030816">
    <property type="component" value="Unassembled WGS sequence"/>
</dbReference>
<feature type="region of interest" description="Disordered" evidence="1">
    <location>
        <begin position="1"/>
        <end position="28"/>
    </location>
</feature>
<dbReference type="GeneID" id="63736794"/>
<comment type="caution">
    <text evidence="2">The sequence shown here is derived from an EMBL/GenBank/DDBJ whole genome shotgun (WGS) entry which is preliminary data.</text>
</comment>
<reference evidence="2 3" key="1">
    <citation type="journal article" date="2014" name="Proc. Natl. Acad. Sci. U.S.A.">
        <title>Trajectory and genomic determinants of fungal-pathogen speciation and host adaptation.</title>
        <authorList>
            <person name="Hu X."/>
            <person name="Xiao G."/>
            <person name="Zheng P."/>
            <person name="Shang Y."/>
            <person name="Su Y."/>
            <person name="Zhang X."/>
            <person name="Liu X."/>
            <person name="Zhan S."/>
            <person name="St Leger R.J."/>
            <person name="Wang C."/>
        </authorList>
    </citation>
    <scope>NUCLEOTIDE SEQUENCE [LARGE SCALE GENOMIC DNA]</scope>
    <source>
        <strain evidence="2 3">ARSEF 1941</strain>
    </source>
</reference>
<proteinExistence type="predicted"/>
<evidence type="ECO:0000313" key="3">
    <source>
        <dbReference type="Proteomes" id="UP000030816"/>
    </source>
</evidence>
<dbReference type="EMBL" id="AZHE01000004">
    <property type="protein sequence ID" value="KHN99486.1"/>
    <property type="molecule type" value="Genomic_DNA"/>
</dbReference>
<feature type="compositionally biased region" description="Basic residues" evidence="1">
    <location>
        <begin position="66"/>
        <end position="75"/>
    </location>
</feature>
<name>A0A0B2WTT4_METAS</name>
<feature type="region of interest" description="Disordered" evidence="1">
    <location>
        <begin position="63"/>
        <end position="93"/>
    </location>
</feature>
<dbReference type="AlphaFoldDB" id="A0A0B2WTT4"/>
<dbReference type="RefSeq" id="XP_040680552.1">
    <property type="nucleotide sequence ID" value="XM_040821138.1"/>
</dbReference>
<gene>
    <name evidence="2" type="ORF">MAM_02339</name>
</gene>
<protein>
    <submittedName>
        <fullName evidence="2">Uncharacterized protein</fullName>
    </submittedName>
</protein>
<dbReference type="HOGENOM" id="CLU_2400137_0_0_1"/>
<organism evidence="2 3">
    <name type="scientific">Metarhizium album (strain ARSEF 1941)</name>
    <dbReference type="NCBI Taxonomy" id="1081103"/>
    <lineage>
        <taxon>Eukaryota</taxon>
        <taxon>Fungi</taxon>
        <taxon>Dikarya</taxon>
        <taxon>Ascomycota</taxon>
        <taxon>Pezizomycotina</taxon>
        <taxon>Sordariomycetes</taxon>
        <taxon>Hypocreomycetidae</taxon>
        <taxon>Hypocreales</taxon>
        <taxon>Clavicipitaceae</taxon>
        <taxon>Metarhizium</taxon>
    </lineage>
</organism>
<keyword evidence="3" id="KW-1185">Reference proteome</keyword>
<sequence length="93" mass="10036">MNHEPRTVVAAKDVGAKGTTSASAGVGLIGKPSRDIELHRRPGRLRLGAATRLPVVGGKCSNAKRQVGRRSRRQKQAAVTRLEDPTCYPTKYT</sequence>